<dbReference type="SUPFAM" id="SSF55961">
    <property type="entry name" value="Bet v1-like"/>
    <property type="match status" value="1"/>
</dbReference>
<comment type="similarity">
    <text evidence="1">Belongs to the BetVI family.</text>
</comment>
<reference evidence="4" key="1">
    <citation type="submission" date="2025-08" db="UniProtKB">
        <authorList>
            <consortium name="RefSeq"/>
        </authorList>
    </citation>
    <scope>IDENTIFICATION</scope>
    <source>
        <tissue evidence="4">Fruit stalk</tissue>
    </source>
</reference>
<dbReference type="PANTHER" id="PTHR31213:SF90">
    <property type="entry name" value="S-NORCOCLAURINE SYNTHASE 2-LIKE"/>
    <property type="match status" value="1"/>
</dbReference>
<dbReference type="GO" id="GO:0010427">
    <property type="term" value="F:abscisic acid binding"/>
    <property type="evidence" value="ECO:0007669"/>
    <property type="project" value="TreeGrafter"/>
</dbReference>
<dbReference type="OrthoDB" id="1879545at2759"/>
<gene>
    <name evidence="4" type="primary">LOC111295401</name>
</gene>
<dbReference type="GO" id="GO:0005634">
    <property type="term" value="C:nucleus"/>
    <property type="evidence" value="ECO:0007669"/>
    <property type="project" value="TreeGrafter"/>
</dbReference>
<dbReference type="GO" id="GO:0005737">
    <property type="term" value="C:cytoplasm"/>
    <property type="evidence" value="ECO:0007669"/>
    <property type="project" value="TreeGrafter"/>
</dbReference>
<proteinExistence type="inferred from homology"/>
<name>A0A6P5YWG0_DURZI</name>
<evidence type="ECO:0000313" key="3">
    <source>
        <dbReference type="Proteomes" id="UP000515121"/>
    </source>
</evidence>
<evidence type="ECO:0000256" key="1">
    <source>
        <dbReference type="ARBA" id="ARBA00009744"/>
    </source>
</evidence>
<dbReference type="GO" id="GO:0004864">
    <property type="term" value="F:protein phosphatase inhibitor activity"/>
    <property type="evidence" value="ECO:0007669"/>
    <property type="project" value="TreeGrafter"/>
</dbReference>
<dbReference type="InterPro" id="IPR050279">
    <property type="entry name" value="Plant_def-hormone_signal"/>
</dbReference>
<sequence length="159" mass="17717">MRGYLSHDTVVEVPAAVIWDVYRSLELGRLLNELLQDVIGKIEVVQGDGGVGTILNVTFPPGTPGPSYMKEMITKIDDEMRVKEAEVIEGGDKDLGFVLYRRRLQIIEKDAESCISRSSVEYEIDDKLEDIASQASTKPLEILAEVVGKYLKEKRSSSN</sequence>
<dbReference type="PANTHER" id="PTHR31213">
    <property type="entry name" value="OS08G0374000 PROTEIN-RELATED"/>
    <property type="match status" value="1"/>
</dbReference>
<evidence type="ECO:0000313" key="4">
    <source>
        <dbReference type="RefSeq" id="XP_022744607.1"/>
    </source>
</evidence>
<organism evidence="3 4">
    <name type="scientific">Durio zibethinus</name>
    <name type="common">Durian</name>
    <dbReference type="NCBI Taxonomy" id="66656"/>
    <lineage>
        <taxon>Eukaryota</taxon>
        <taxon>Viridiplantae</taxon>
        <taxon>Streptophyta</taxon>
        <taxon>Embryophyta</taxon>
        <taxon>Tracheophyta</taxon>
        <taxon>Spermatophyta</taxon>
        <taxon>Magnoliopsida</taxon>
        <taxon>eudicotyledons</taxon>
        <taxon>Gunneridae</taxon>
        <taxon>Pentapetalae</taxon>
        <taxon>rosids</taxon>
        <taxon>malvids</taxon>
        <taxon>Malvales</taxon>
        <taxon>Malvaceae</taxon>
        <taxon>Helicteroideae</taxon>
        <taxon>Durio</taxon>
    </lineage>
</organism>
<dbReference type="CDD" id="cd07816">
    <property type="entry name" value="Bet_v1-like"/>
    <property type="match status" value="1"/>
</dbReference>
<dbReference type="AlphaFoldDB" id="A0A6P5YWG0"/>
<dbReference type="KEGG" id="dzi:111295401"/>
<accession>A0A6P5YWG0</accession>
<keyword evidence="3" id="KW-1185">Reference proteome</keyword>
<evidence type="ECO:0000259" key="2">
    <source>
        <dbReference type="Pfam" id="PF00407"/>
    </source>
</evidence>
<dbReference type="GeneID" id="111295401"/>
<dbReference type="RefSeq" id="XP_022744607.1">
    <property type="nucleotide sequence ID" value="XM_022888872.1"/>
</dbReference>
<protein>
    <submittedName>
        <fullName evidence="4">S-norcoclaurine synthase 1-like</fullName>
    </submittedName>
</protein>
<feature type="domain" description="Bet v I/Major latex protein" evidence="2">
    <location>
        <begin position="4"/>
        <end position="127"/>
    </location>
</feature>
<dbReference type="Pfam" id="PF00407">
    <property type="entry name" value="Bet_v_1"/>
    <property type="match status" value="1"/>
</dbReference>
<dbReference type="GO" id="GO:0009738">
    <property type="term" value="P:abscisic acid-activated signaling pathway"/>
    <property type="evidence" value="ECO:0007669"/>
    <property type="project" value="TreeGrafter"/>
</dbReference>
<dbReference type="Gene3D" id="3.30.530.20">
    <property type="match status" value="1"/>
</dbReference>
<dbReference type="Proteomes" id="UP000515121">
    <property type="component" value="Unplaced"/>
</dbReference>
<dbReference type="InterPro" id="IPR023393">
    <property type="entry name" value="START-like_dom_sf"/>
</dbReference>
<dbReference type="InterPro" id="IPR000916">
    <property type="entry name" value="Bet_v_I/MLP"/>
</dbReference>
<dbReference type="GO" id="GO:0006952">
    <property type="term" value="P:defense response"/>
    <property type="evidence" value="ECO:0007669"/>
    <property type="project" value="InterPro"/>
</dbReference>
<dbReference type="GO" id="GO:0038023">
    <property type="term" value="F:signaling receptor activity"/>
    <property type="evidence" value="ECO:0007669"/>
    <property type="project" value="TreeGrafter"/>
</dbReference>